<evidence type="ECO:0000256" key="2">
    <source>
        <dbReference type="ARBA" id="ARBA00012381"/>
    </source>
</evidence>
<evidence type="ECO:0000256" key="6">
    <source>
        <dbReference type="ARBA" id="ARBA00023027"/>
    </source>
</evidence>
<dbReference type="NCBIfam" id="NF001299">
    <property type="entry name" value="PRK00241.1"/>
    <property type="match status" value="1"/>
</dbReference>
<protein>
    <recommendedName>
        <fullName evidence="2">NAD(+) diphosphatase</fullName>
        <ecNumber evidence="2">3.6.1.22</ecNumber>
    </recommendedName>
</protein>
<dbReference type="InterPro" id="IPR000086">
    <property type="entry name" value="NUDIX_hydrolase_dom"/>
</dbReference>
<dbReference type="EC" id="3.6.1.22" evidence="2"/>
<keyword evidence="6" id="KW-0520">NAD</keyword>
<dbReference type="Pfam" id="PF00293">
    <property type="entry name" value="NUDIX"/>
    <property type="match status" value="1"/>
</dbReference>
<dbReference type="PROSITE" id="PS51462">
    <property type="entry name" value="NUDIX"/>
    <property type="match status" value="1"/>
</dbReference>
<dbReference type="SUPFAM" id="SSF55811">
    <property type="entry name" value="Nudix"/>
    <property type="match status" value="1"/>
</dbReference>
<dbReference type="Gene3D" id="3.90.79.20">
    <property type="match status" value="1"/>
</dbReference>
<keyword evidence="4" id="KW-0378">Hydrolase</keyword>
<gene>
    <name evidence="8" type="primary">nudC</name>
    <name evidence="8" type="ordered locus">Acin_1434</name>
</gene>
<keyword evidence="3" id="KW-0479">Metal-binding</keyword>
<dbReference type="PROSITE" id="PS00893">
    <property type="entry name" value="NUDIX_BOX"/>
    <property type="match status" value="1"/>
</dbReference>
<dbReference type="InParanoid" id="G4Q2K0"/>
<evidence type="ECO:0000313" key="9">
    <source>
        <dbReference type="Proteomes" id="UP000007093"/>
    </source>
</evidence>
<keyword evidence="9" id="KW-1185">Reference proteome</keyword>
<dbReference type="KEGG" id="ain:Acin_1434"/>
<dbReference type="eggNOG" id="COG2816">
    <property type="taxonomic scope" value="Bacteria"/>
</dbReference>
<dbReference type="Proteomes" id="UP000007093">
    <property type="component" value="Chromosome"/>
</dbReference>
<keyword evidence="5" id="KW-0460">Magnesium</keyword>
<sequence>MLQDIGQGLFRNEYMPVPPQKEDIVFSFDGGKTLLREGEEGIEVPLVGSLKEAELPHLQYLFRIGERSYYLWMGKEPLQKARFSYEIVRKFRLACPQALCFAGETAYHLYRWYRDNRFCGVCGHEMVHDTVERAMRCPSCEHVVYPKIMPAVIVGVIHEGKLLTSRYAGRAYGGLALIAGFVEIGETGEDTVRREVMEEVGLKVKNITYFATQPWGFESDLLLGYFCEVDGDPTIHVDHRELATAEWMDAEMLQKEELQTITLTATMMDTFRKGLYPPKNKLFRQGKE</sequence>
<feature type="domain" description="Nudix hydrolase" evidence="7">
    <location>
        <begin position="147"/>
        <end position="281"/>
    </location>
</feature>
<dbReference type="PANTHER" id="PTHR11383">
    <property type="entry name" value="NUCLEOSIDE DIPHOSPHATE-LINKED MOIETY X MOTIF 13"/>
    <property type="match status" value="1"/>
</dbReference>
<dbReference type="STRING" id="568816.Acin_1434"/>
<evidence type="ECO:0000313" key="8">
    <source>
        <dbReference type="EMBL" id="AEQ22656.1"/>
    </source>
</evidence>
<dbReference type="InterPro" id="IPR015797">
    <property type="entry name" value="NUDIX_hydrolase-like_dom_sf"/>
</dbReference>
<evidence type="ECO:0000256" key="3">
    <source>
        <dbReference type="ARBA" id="ARBA00022723"/>
    </source>
</evidence>
<dbReference type="RefSeq" id="WP_009016150.1">
    <property type="nucleotide sequence ID" value="NC_016077.1"/>
</dbReference>
<proteinExistence type="predicted"/>
<name>G4Q2K0_ACIIR</name>
<comment type="cofactor">
    <cofactor evidence="1">
        <name>Mg(2+)</name>
        <dbReference type="ChEBI" id="CHEBI:18420"/>
    </cofactor>
</comment>
<evidence type="ECO:0000256" key="4">
    <source>
        <dbReference type="ARBA" id="ARBA00022801"/>
    </source>
</evidence>
<reference evidence="8 9" key="1">
    <citation type="journal article" date="2011" name="J. Bacteriol.">
        <title>Complete genome sequence of Acidaminococcus intestini RYC-MR95, a Gram-negative bacterium from the phylum Firmicutes.</title>
        <authorList>
            <person name="D'Auria G."/>
            <person name="Galan J.C."/>
            <person name="Rodriguez-Alcayna M."/>
            <person name="Moya A."/>
            <person name="Baquero F."/>
            <person name="Latorre A."/>
        </authorList>
    </citation>
    <scope>NUCLEOTIDE SEQUENCE [LARGE SCALE GENOMIC DNA]</scope>
    <source>
        <strain evidence="8 9">RyC-MR95</strain>
    </source>
</reference>
<evidence type="ECO:0000256" key="1">
    <source>
        <dbReference type="ARBA" id="ARBA00001946"/>
    </source>
</evidence>
<dbReference type="AlphaFoldDB" id="G4Q2K0"/>
<dbReference type="EMBL" id="CP003058">
    <property type="protein sequence ID" value="AEQ22656.1"/>
    <property type="molecule type" value="Genomic_DNA"/>
</dbReference>
<dbReference type="Pfam" id="PF09297">
    <property type="entry name" value="Zn_ribbon_NUD"/>
    <property type="match status" value="1"/>
</dbReference>
<dbReference type="InterPro" id="IPR020084">
    <property type="entry name" value="NUDIX_hydrolase_CS"/>
</dbReference>
<dbReference type="InterPro" id="IPR015376">
    <property type="entry name" value="Znr_NADH_PPase"/>
</dbReference>
<dbReference type="GeneID" id="92878445"/>
<accession>G4Q2K0</accession>
<dbReference type="PANTHER" id="PTHR11383:SF3">
    <property type="entry name" value="NAD(P)H PYROPHOSPHATASE NUDT13, MITOCHONDRIAL"/>
    <property type="match status" value="1"/>
</dbReference>
<dbReference type="CDD" id="cd03429">
    <property type="entry name" value="NUDIX_NADH_pyrophosphatase_Nudt13"/>
    <property type="match status" value="1"/>
</dbReference>
<dbReference type="HOGENOM" id="CLU_037162_0_1_9"/>
<dbReference type="Gene3D" id="3.90.79.10">
    <property type="entry name" value="Nucleoside Triphosphate Pyrophosphohydrolase"/>
    <property type="match status" value="1"/>
</dbReference>
<dbReference type="PATRIC" id="fig|568816.4.peg.1391"/>
<dbReference type="GO" id="GO:0046872">
    <property type="term" value="F:metal ion binding"/>
    <property type="evidence" value="ECO:0007669"/>
    <property type="project" value="UniProtKB-KW"/>
</dbReference>
<organism evidence="8 9">
    <name type="scientific">Acidaminococcus intestini (strain RyC-MR95)</name>
    <dbReference type="NCBI Taxonomy" id="568816"/>
    <lineage>
        <taxon>Bacteria</taxon>
        <taxon>Bacillati</taxon>
        <taxon>Bacillota</taxon>
        <taxon>Negativicutes</taxon>
        <taxon>Acidaminococcales</taxon>
        <taxon>Acidaminococcaceae</taxon>
        <taxon>Acidaminococcus</taxon>
    </lineage>
</organism>
<dbReference type="InterPro" id="IPR049734">
    <property type="entry name" value="NudC-like_C"/>
</dbReference>
<evidence type="ECO:0000256" key="5">
    <source>
        <dbReference type="ARBA" id="ARBA00022842"/>
    </source>
</evidence>
<evidence type="ECO:0000259" key="7">
    <source>
        <dbReference type="PROSITE" id="PS51462"/>
    </source>
</evidence>
<dbReference type="GO" id="GO:0016787">
    <property type="term" value="F:hydrolase activity"/>
    <property type="evidence" value="ECO:0007669"/>
    <property type="project" value="UniProtKB-KW"/>
</dbReference>